<keyword evidence="2" id="KW-0732">Signal</keyword>
<feature type="domain" description="Cadherin N-terminal" evidence="3">
    <location>
        <begin position="33"/>
        <end position="77"/>
    </location>
</feature>
<accession>A0AAZ1WWS1</accession>
<dbReference type="Gene3D" id="2.60.40.60">
    <property type="entry name" value="Cadherins"/>
    <property type="match status" value="1"/>
</dbReference>
<evidence type="ECO:0000259" key="3">
    <source>
        <dbReference type="Pfam" id="PF08266"/>
    </source>
</evidence>
<name>A0AAZ1WWS1_OREAU</name>
<sequence length="78" mass="8647">MENEKRSRGRNGVWFILHVALLLFVGKGASVEIRYSVAEEVKDGTVVGSVAKDLGLDISSLTSRRFRVVSESKDAFFD</sequence>
<proteinExistence type="predicted"/>
<dbReference type="InterPro" id="IPR013164">
    <property type="entry name" value="Cadherin_N"/>
</dbReference>
<protein>
    <recommendedName>
        <fullName evidence="3">Cadherin N-terminal domain-containing protein</fullName>
    </recommendedName>
</protein>
<keyword evidence="1" id="KW-0325">Glycoprotein</keyword>
<keyword evidence="5" id="KW-1185">Reference proteome</keyword>
<evidence type="ECO:0000256" key="1">
    <source>
        <dbReference type="ARBA" id="ARBA00023180"/>
    </source>
</evidence>
<dbReference type="Pfam" id="PF08266">
    <property type="entry name" value="Cadherin_2"/>
    <property type="match status" value="1"/>
</dbReference>
<evidence type="ECO:0000313" key="5">
    <source>
        <dbReference type="Proteomes" id="UP000472276"/>
    </source>
</evidence>
<reference evidence="4" key="2">
    <citation type="submission" date="2025-08" db="UniProtKB">
        <authorList>
            <consortium name="Ensembl"/>
        </authorList>
    </citation>
    <scope>IDENTIFICATION</scope>
</reference>
<feature type="signal peptide" evidence="2">
    <location>
        <begin position="1"/>
        <end position="30"/>
    </location>
</feature>
<reference evidence="5" key="1">
    <citation type="submission" date="2020-03" db="EMBL/GenBank/DDBJ databases">
        <title>Evolution of repeat sequences and sex chromosomes of tilapia species revealed by chromosome-level genomes.</title>
        <authorList>
            <person name="Xu L."/>
            <person name="Tao W."/>
            <person name="Wang D."/>
            <person name="Zhou Q."/>
        </authorList>
    </citation>
    <scope>NUCLEOTIDE SEQUENCE [LARGE SCALE GENOMIC DNA]</scope>
    <source>
        <strain evidence="5">Israel</strain>
    </source>
</reference>
<dbReference type="Ensembl" id="ENSOABT00000085499.1">
    <property type="protein sequence ID" value="ENSOABP00000059860.1"/>
    <property type="gene ID" value="ENSOABG00000029462.1"/>
</dbReference>
<feature type="chain" id="PRO_5044271016" description="Cadherin N-terminal domain-containing protein" evidence="2">
    <location>
        <begin position="31"/>
        <end position="78"/>
    </location>
</feature>
<dbReference type="Proteomes" id="UP000472276">
    <property type="component" value="Unassembled WGS sequence"/>
</dbReference>
<evidence type="ECO:0000313" key="4">
    <source>
        <dbReference type="Ensembl" id="ENSOABP00000059860.1"/>
    </source>
</evidence>
<organism evidence="4 5">
    <name type="scientific">Oreochromis aureus</name>
    <name type="common">Israeli tilapia</name>
    <name type="synonym">Chromis aureus</name>
    <dbReference type="NCBI Taxonomy" id="47969"/>
    <lineage>
        <taxon>Eukaryota</taxon>
        <taxon>Metazoa</taxon>
        <taxon>Chordata</taxon>
        <taxon>Craniata</taxon>
        <taxon>Vertebrata</taxon>
        <taxon>Euteleostomi</taxon>
        <taxon>Actinopterygii</taxon>
        <taxon>Neopterygii</taxon>
        <taxon>Teleostei</taxon>
        <taxon>Neoteleostei</taxon>
        <taxon>Acanthomorphata</taxon>
        <taxon>Ovalentaria</taxon>
        <taxon>Cichlomorphae</taxon>
        <taxon>Cichliformes</taxon>
        <taxon>Cichlidae</taxon>
        <taxon>African cichlids</taxon>
        <taxon>Pseudocrenilabrinae</taxon>
        <taxon>Oreochromini</taxon>
        <taxon>Oreochromis</taxon>
    </lineage>
</organism>
<reference evidence="4" key="3">
    <citation type="submission" date="2025-09" db="UniProtKB">
        <authorList>
            <consortium name="Ensembl"/>
        </authorList>
    </citation>
    <scope>IDENTIFICATION</scope>
</reference>
<dbReference type="AlphaFoldDB" id="A0AAZ1WWS1"/>
<evidence type="ECO:0000256" key="2">
    <source>
        <dbReference type="SAM" id="SignalP"/>
    </source>
</evidence>